<keyword evidence="5" id="KW-1185">Reference proteome</keyword>
<dbReference type="CDD" id="cd13399">
    <property type="entry name" value="Slt35-like"/>
    <property type="match status" value="1"/>
</dbReference>
<dbReference type="PANTHER" id="PTHR30163">
    <property type="entry name" value="MEMBRANE-BOUND LYTIC MUREIN TRANSGLYCOSYLASE B"/>
    <property type="match status" value="1"/>
</dbReference>
<dbReference type="EMBL" id="JBHSAX010000002">
    <property type="protein sequence ID" value="MFC3960710.1"/>
    <property type="molecule type" value="Genomic_DNA"/>
</dbReference>
<evidence type="ECO:0000256" key="2">
    <source>
        <dbReference type="SAM" id="SignalP"/>
    </source>
</evidence>
<dbReference type="Proteomes" id="UP001595696">
    <property type="component" value="Unassembled WGS sequence"/>
</dbReference>
<evidence type="ECO:0000259" key="3">
    <source>
        <dbReference type="Pfam" id="PF13406"/>
    </source>
</evidence>
<organism evidence="4 5">
    <name type="scientific">Nocardia jiangsuensis</name>
    <dbReference type="NCBI Taxonomy" id="1691563"/>
    <lineage>
        <taxon>Bacteria</taxon>
        <taxon>Bacillati</taxon>
        <taxon>Actinomycetota</taxon>
        <taxon>Actinomycetes</taxon>
        <taxon>Mycobacteriales</taxon>
        <taxon>Nocardiaceae</taxon>
        <taxon>Nocardia</taxon>
    </lineage>
</organism>
<dbReference type="RefSeq" id="WP_378610470.1">
    <property type="nucleotide sequence ID" value="NZ_JBHSAX010000002.1"/>
</dbReference>
<evidence type="ECO:0000313" key="4">
    <source>
        <dbReference type="EMBL" id="MFC3960710.1"/>
    </source>
</evidence>
<accession>A0ABV8DL80</accession>
<feature type="domain" description="Transglycosylase SLT" evidence="3">
    <location>
        <begin position="198"/>
        <end position="250"/>
    </location>
</feature>
<dbReference type="PANTHER" id="PTHR30163:SF8">
    <property type="entry name" value="LYTIC MUREIN TRANSGLYCOSYLASE"/>
    <property type="match status" value="1"/>
</dbReference>
<gene>
    <name evidence="4" type="ORF">ACFO0B_01760</name>
</gene>
<dbReference type="InterPro" id="IPR043426">
    <property type="entry name" value="MltB-like"/>
</dbReference>
<dbReference type="InterPro" id="IPR031304">
    <property type="entry name" value="SLT_2"/>
</dbReference>
<feature type="chain" id="PRO_5046988784" evidence="2">
    <location>
        <begin position="30"/>
        <end position="297"/>
    </location>
</feature>
<comment type="caution">
    <text evidence="4">The sequence shown here is derived from an EMBL/GenBank/DDBJ whole genome shotgun (WGS) entry which is preliminary data.</text>
</comment>
<sequence length="297" mass="30998">MGRHRKQHSASFKRSSVLALTGLVPAGLAAVTATTNISPAAVAQHLPNPRDLLNNEQGDVLEPETTSPDAAEVVGAQPVAAVATAEHAMAKPSAPPVVKTVALAGDRAMADLPSGSLGIPGIAIAAYQNAEDRLAVENPDCHMGWSTLAGIGRVESTHVYGGKADRDGNPLKPVYGPVLDGSLYGNNIIHDSDGGALDNIGGYDRAIGPMQFLPETWTKFAADGNGDGIADPQNLFDATLTAGKYLCHGGLDMRDLAQQTKAILRYNNSMAYVANVMAWANSYSNNVAPKPADLPRI</sequence>
<dbReference type="Gene3D" id="1.10.530.10">
    <property type="match status" value="1"/>
</dbReference>
<evidence type="ECO:0000313" key="5">
    <source>
        <dbReference type="Proteomes" id="UP001595696"/>
    </source>
</evidence>
<dbReference type="InterPro" id="IPR023346">
    <property type="entry name" value="Lysozyme-like_dom_sf"/>
</dbReference>
<evidence type="ECO:0000256" key="1">
    <source>
        <dbReference type="SAM" id="MobiDB-lite"/>
    </source>
</evidence>
<keyword evidence="2" id="KW-0732">Signal</keyword>
<reference evidence="5" key="1">
    <citation type="journal article" date="2019" name="Int. J. Syst. Evol. Microbiol.">
        <title>The Global Catalogue of Microorganisms (GCM) 10K type strain sequencing project: providing services to taxonomists for standard genome sequencing and annotation.</title>
        <authorList>
            <consortium name="The Broad Institute Genomics Platform"/>
            <consortium name="The Broad Institute Genome Sequencing Center for Infectious Disease"/>
            <person name="Wu L."/>
            <person name="Ma J."/>
        </authorList>
    </citation>
    <scope>NUCLEOTIDE SEQUENCE [LARGE SCALE GENOMIC DNA]</scope>
    <source>
        <strain evidence="5">CGMCC 4.7330</strain>
    </source>
</reference>
<feature type="region of interest" description="Disordered" evidence="1">
    <location>
        <begin position="48"/>
        <end position="67"/>
    </location>
</feature>
<dbReference type="SUPFAM" id="SSF53955">
    <property type="entry name" value="Lysozyme-like"/>
    <property type="match status" value="1"/>
</dbReference>
<proteinExistence type="predicted"/>
<name>A0ABV8DL80_9NOCA</name>
<protein>
    <submittedName>
        <fullName evidence="4">Lytic transglycosylase domain-containing protein</fullName>
    </submittedName>
</protein>
<dbReference type="Pfam" id="PF13406">
    <property type="entry name" value="SLT_2"/>
    <property type="match status" value="1"/>
</dbReference>
<feature type="signal peptide" evidence="2">
    <location>
        <begin position="1"/>
        <end position="29"/>
    </location>
</feature>